<dbReference type="EMBL" id="MN739643">
    <property type="protein sequence ID" value="QHT17692.1"/>
    <property type="molecule type" value="Genomic_DNA"/>
</dbReference>
<sequence length="89" mass="10825">MDKFEFTKIQEMLICEQIKRNEMYSSLKDPIDKAIYLIKDINVYKQELRNSNKHRFITSFIDEIPELSYYEAKQLHKKLGSIYVEWNDD</sequence>
<dbReference type="AlphaFoldDB" id="A0A6C0DMY0"/>
<proteinExistence type="predicted"/>
<protein>
    <submittedName>
        <fullName evidence="1">Uncharacterized protein</fullName>
    </submittedName>
</protein>
<organism evidence="1">
    <name type="scientific">viral metagenome</name>
    <dbReference type="NCBI Taxonomy" id="1070528"/>
    <lineage>
        <taxon>unclassified sequences</taxon>
        <taxon>metagenomes</taxon>
        <taxon>organismal metagenomes</taxon>
    </lineage>
</organism>
<evidence type="ECO:0000313" key="1">
    <source>
        <dbReference type="EMBL" id="QHT17692.1"/>
    </source>
</evidence>
<reference evidence="1" key="1">
    <citation type="journal article" date="2020" name="Nature">
        <title>Giant virus diversity and host interactions through global metagenomics.</title>
        <authorList>
            <person name="Schulz F."/>
            <person name="Roux S."/>
            <person name="Paez-Espino D."/>
            <person name="Jungbluth S."/>
            <person name="Walsh D.A."/>
            <person name="Denef V.J."/>
            <person name="McMahon K.D."/>
            <person name="Konstantinidis K.T."/>
            <person name="Eloe-Fadrosh E.A."/>
            <person name="Kyrpides N.C."/>
            <person name="Woyke T."/>
        </authorList>
    </citation>
    <scope>NUCLEOTIDE SEQUENCE</scope>
    <source>
        <strain evidence="1">GVMAG-M-3300023174-30</strain>
    </source>
</reference>
<name>A0A6C0DMY0_9ZZZZ</name>
<accession>A0A6C0DMY0</accession>